<organism evidence="2 3">
    <name type="scientific">Inquilinus limosus MP06</name>
    <dbReference type="NCBI Taxonomy" id="1398085"/>
    <lineage>
        <taxon>Bacteria</taxon>
        <taxon>Pseudomonadati</taxon>
        <taxon>Pseudomonadota</taxon>
        <taxon>Alphaproteobacteria</taxon>
        <taxon>Rhodospirillales</taxon>
        <taxon>Rhodospirillaceae</taxon>
        <taxon>Inquilinus</taxon>
    </lineage>
</organism>
<dbReference type="PANTHER" id="PTHR43798:SF29">
    <property type="entry name" value="AB HYDROLASE-1 DOMAIN-CONTAINING PROTEIN"/>
    <property type="match status" value="1"/>
</dbReference>
<proteinExistence type="predicted"/>
<dbReference type="InterPro" id="IPR000639">
    <property type="entry name" value="Epox_hydrolase-like"/>
</dbReference>
<dbReference type="PRINTS" id="PR00111">
    <property type="entry name" value="ABHYDROLASE"/>
</dbReference>
<evidence type="ECO:0000313" key="3">
    <source>
        <dbReference type="Proteomes" id="UP000029995"/>
    </source>
</evidence>
<dbReference type="InterPro" id="IPR050266">
    <property type="entry name" value="AB_hydrolase_sf"/>
</dbReference>
<dbReference type="RefSeq" id="WP_034844508.1">
    <property type="nucleotide sequence ID" value="NZ_JANX01000388.1"/>
</dbReference>
<protein>
    <submittedName>
        <fullName evidence="2">2-succinyl-6-hydroxy-2, 4-cyclohexadiene-1-carboxylate synthase</fullName>
    </submittedName>
</protein>
<name>A0A0A0D4P7_9PROT</name>
<dbReference type="SUPFAM" id="SSF53474">
    <property type="entry name" value="alpha/beta-Hydrolases"/>
    <property type="match status" value="1"/>
</dbReference>
<dbReference type="Pfam" id="PF00561">
    <property type="entry name" value="Abhydrolase_1"/>
    <property type="match status" value="1"/>
</dbReference>
<evidence type="ECO:0000313" key="2">
    <source>
        <dbReference type="EMBL" id="KGM32037.1"/>
    </source>
</evidence>
<comment type="caution">
    <text evidence="2">The sequence shown here is derived from an EMBL/GenBank/DDBJ whole genome shotgun (WGS) entry which is preliminary data.</text>
</comment>
<gene>
    <name evidence="2" type="ORF">P409_23740</name>
</gene>
<dbReference type="PANTHER" id="PTHR43798">
    <property type="entry name" value="MONOACYLGLYCEROL LIPASE"/>
    <property type="match status" value="1"/>
</dbReference>
<accession>A0A0A0D4P7</accession>
<dbReference type="OrthoDB" id="9801400at2"/>
<dbReference type="InterPro" id="IPR000073">
    <property type="entry name" value="AB_hydrolase_1"/>
</dbReference>
<dbReference type="AlphaFoldDB" id="A0A0A0D4P7"/>
<dbReference type="GO" id="GO:0003824">
    <property type="term" value="F:catalytic activity"/>
    <property type="evidence" value="ECO:0007669"/>
    <property type="project" value="InterPro"/>
</dbReference>
<feature type="domain" description="AB hydrolase-1" evidence="1">
    <location>
        <begin position="21"/>
        <end position="136"/>
    </location>
</feature>
<reference evidence="2 3" key="1">
    <citation type="submission" date="2014-01" db="EMBL/GenBank/DDBJ databases">
        <title>Genome sequence determination for a cystic fibrosis isolate, Inquilinus limosus.</title>
        <authorList>
            <person name="Pino M."/>
            <person name="Di Conza J."/>
            <person name="Gutkind G."/>
        </authorList>
    </citation>
    <scope>NUCLEOTIDE SEQUENCE [LARGE SCALE GENOMIC DNA]</scope>
    <source>
        <strain evidence="2 3">MP06</strain>
    </source>
</reference>
<dbReference type="Proteomes" id="UP000029995">
    <property type="component" value="Unassembled WGS sequence"/>
</dbReference>
<dbReference type="Gene3D" id="3.40.50.1820">
    <property type="entry name" value="alpha/beta hydrolase"/>
    <property type="match status" value="1"/>
</dbReference>
<dbReference type="InterPro" id="IPR029058">
    <property type="entry name" value="AB_hydrolase_fold"/>
</dbReference>
<evidence type="ECO:0000259" key="1">
    <source>
        <dbReference type="Pfam" id="PF00561"/>
    </source>
</evidence>
<dbReference type="EMBL" id="JANX01000388">
    <property type="protein sequence ID" value="KGM32037.1"/>
    <property type="molecule type" value="Genomic_DNA"/>
</dbReference>
<dbReference type="PRINTS" id="PR00412">
    <property type="entry name" value="EPOXHYDRLASE"/>
</dbReference>
<sequence length="273" mass="29605">MPFAEIDDQSLHYIDQGSGFPVLLGHSYLWDSGMWAPQIEALSQRYRVIAPDLWGHGRSGRLPAETDGLPGLARQALALLDTLRIERFAVIGHSVGGMWGAELALQAPDRVASLVLMNTSLLPEPAASRAQYTALMDQIEAIGALPGPMLDIIVPLYFRPGLDPASPLPAGLRQSLAGLSAERLRESVIPLGRIIFGRPDGRERLRGLDPERTLLVCGAQDQPRPPAETEEMAGIIGCRFVTVPDAGHVSGLENPDFVNRTLIAELERQLADD</sequence>